<evidence type="ECO:0000256" key="2">
    <source>
        <dbReference type="SAM" id="MobiDB-lite"/>
    </source>
</evidence>
<protein>
    <submittedName>
        <fullName evidence="3">Uncharacterized protein</fullName>
    </submittedName>
</protein>
<comment type="caution">
    <text evidence="3">The sequence shown here is derived from an EMBL/GenBank/DDBJ whole genome shotgun (WGS) entry which is preliminary data.</text>
</comment>
<accession>A0AAV7ML93</accession>
<proteinExistence type="predicted"/>
<dbReference type="EMBL" id="JANPWB010000013">
    <property type="protein sequence ID" value="KAJ1104541.1"/>
    <property type="molecule type" value="Genomic_DNA"/>
</dbReference>
<evidence type="ECO:0000256" key="1">
    <source>
        <dbReference type="ARBA" id="ARBA00022786"/>
    </source>
</evidence>
<reference evidence="3" key="1">
    <citation type="journal article" date="2022" name="bioRxiv">
        <title>Sequencing and chromosome-scale assembly of the giantPleurodeles waltlgenome.</title>
        <authorList>
            <person name="Brown T."/>
            <person name="Elewa A."/>
            <person name="Iarovenko S."/>
            <person name="Subramanian E."/>
            <person name="Araus A.J."/>
            <person name="Petzold A."/>
            <person name="Susuki M."/>
            <person name="Suzuki K.-i.T."/>
            <person name="Hayashi T."/>
            <person name="Toyoda A."/>
            <person name="Oliveira C."/>
            <person name="Osipova E."/>
            <person name="Leigh N.D."/>
            <person name="Simon A."/>
            <person name="Yun M.H."/>
        </authorList>
    </citation>
    <scope>NUCLEOTIDE SEQUENCE</scope>
    <source>
        <strain evidence="3">20211129_DDA</strain>
        <tissue evidence="3">Liver</tissue>
    </source>
</reference>
<keyword evidence="1" id="KW-0833">Ubl conjugation pathway</keyword>
<dbReference type="Proteomes" id="UP001066276">
    <property type="component" value="Chromosome 9"/>
</dbReference>
<feature type="compositionally biased region" description="Basic and acidic residues" evidence="2">
    <location>
        <begin position="432"/>
        <end position="445"/>
    </location>
</feature>
<evidence type="ECO:0000313" key="3">
    <source>
        <dbReference type="EMBL" id="KAJ1104541.1"/>
    </source>
</evidence>
<name>A0AAV7ML93_PLEWA</name>
<feature type="compositionally biased region" description="Polar residues" evidence="2">
    <location>
        <begin position="446"/>
        <end position="462"/>
    </location>
</feature>
<feature type="region of interest" description="Disordered" evidence="2">
    <location>
        <begin position="425"/>
        <end position="467"/>
    </location>
</feature>
<dbReference type="PANTHER" id="PTHR16271">
    <property type="entry name" value="F-BOX ONLY PROTEIN 34/46 FAMILY MEMBER"/>
    <property type="match status" value="1"/>
</dbReference>
<dbReference type="AlphaFoldDB" id="A0AAV7ML93"/>
<dbReference type="PANTHER" id="PTHR16271:SF11">
    <property type="entry name" value="F-BOX ONLY PROTEIN 34"/>
    <property type="match status" value="1"/>
</dbReference>
<gene>
    <name evidence="3" type="ORF">NDU88_001951</name>
</gene>
<evidence type="ECO:0000313" key="4">
    <source>
        <dbReference type="Proteomes" id="UP001066276"/>
    </source>
</evidence>
<organism evidence="3 4">
    <name type="scientific">Pleurodeles waltl</name>
    <name type="common">Iberian ribbed newt</name>
    <dbReference type="NCBI Taxonomy" id="8319"/>
    <lineage>
        <taxon>Eukaryota</taxon>
        <taxon>Metazoa</taxon>
        <taxon>Chordata</taxon>
        <taxon>Craniata</taxon>
        <taxon>Vertebrata</taxon>
        <taxon>Euteleostomi</taxon>
        <taxon>Amphibia</taxon>
        <taxon>Batrachia</taxon>
        <taxon>Caudata</taxon>
        <taxon>Salamandroidea</taxon>
        <taxon>Salamandridae</taxon>
        <taxon>Pleurodelinae</taxon>
        <taxon>Pleurodeles</taxon>
    </lineage>
</organism>
<keyword evidence="4" id="KW-1185">Reference proteome</keyword>
<dbReference type="InterPro" id="IPR039594">
    <property type="entry name" value="FBXO34/46"/>
</dbReference>
<sequence length="704" mass="77633">MRAASRARHGSRLRIKIWFRLGAAGLFSVAEAALRDVAGRVCLSSWSWESAPRARRLTPRRSLGRRACSVPPSLARVEQKKQKRGTALARKPTFRHNGLVLTACFGGVKRTSVMHLKPYHKLSKKDPSLESSLNTRDQVNHRIAAKEEKYTPTNQSFHAPPVNASYHRPLESTCLCIADGKSPPNSLDGKGKVYASPLATHHGEEGEGTLDIRAVIKPGNTKEKIAFFASHQCSNNRTCTMKHMGFLYRTTWEINGRAAKRRKKSMELKAKTNVEKAKGPNKCHQFEPFACGINHCSVHLVEGSNAIFSDGSSVINMVAFLEQRASALISDATKKCTNSSSAARLAVQSKNVLSVSEHFKAIGPCEMPFSKGSFESGEQESEAICVLDMVAKLESECLKHQSERNSGSLSRNNSFRRHVGRMLLASASNSDGAEKEQSKTSDSKTENGSFMHQHHSGSSANRLSGDEESSVPCVMNLLPERKNFSSPALELEKGTSLKTVSSALEIHASAVEKILPLCSRAVVLAPKCSPSKRENNNFSSEEAVTCSETFAGDSVTVTNARVCVSVAQKVYAQEKTFNFTFSKDPLPGTLFFQYRDDQSHNVNSELCENAEENVQCTNRMKSASEDKDCKNKPIISLDTVSIAYVGSESTAINTSLKRQVSLDFWKIRYRIQQLLEPQQYMVFLPHHIMLSSTTLNLVGTKENP</sequence>